<dbReference type="Proteomes" id="UP000800038">
    <property type="component" value="Unassembled WGS sequence"/>
</dbReference>
<sequence>MELLDLPPELLERVMVLYVKKYGIVEAWKIRKICKTFSIHIDRVIFAEQPISAFLRTKEHNARAILKNNLVSYLIHHTNNLAGAHKFLPDFLNGMLEGLLEGLANNEKKNMKRTAYLRLLCELLVKRSGDTVWSFVTMTSAASTNKMSSIKFAKSIEISKVAAAAAVGSLDALRRGLQNDRQRLWEESDAFGYPLTLAAEGNHVEIVQAIVKSFEEYQHKYPASMPKPYFMLAIDAAMTERFIGIAALLLKIYHKYFPVLPQRYFDTWLAQAILTGNHDLIRSVKALKTVGGTAGYVMGFRMACEQGDAQIARMFIDDGHLDINQGLPYDTFPLEIAFNTGHANVVELLLRLGADPDGPHKRWPHARLLWTAIAENKDQMVKLLLDWGANPHLVQGDGDKTSRRFKTGCSAIAIAESIKEAKQKVDYFADRYVQRTNFATDAEVL</sequence>
<dbReference type="PANTHER" id="PTHR24198:SF165">
    <property type="entry name" value="ANKYRIN REPEAT-CONTAINING PROTEIN-RELATED"/>
    <property type="match status" value="1"/>
</dbReference>
<keyword evidence="1" id="KW-0677">Repeat</keyword>
<evidence type="ECO:0000313" key="4">
    <source>
        <dbReference type="EMBL" id="KAF1935252.1"/>
    </source>
</evidence>
<evidence type="ECO:0000256" key="1">
    <source>
        <dbReference type="ARBA" id="ARBA00022737"/>
    </source>
</evidence>
<dbReference type="InterPro" id="IPR002110">
    <property type="entry name" value="Ankyrin_rpt"/>
</dbReference>
<dbReference type="InterPro" id="IPR036770">
    <property type="entry name" value="Ankyrin_rpt-contain_sf"/>
</dbReference>
<evidence type="ECO:0000256" key="3">
    <source>
        <dbReference type="PROSITE-ProRule" id="PRU00023"/>
    </source>
</evidence>
<keyword evidence="5" id="KW-1185">Reference proteome</keyword>
<dbReference type="AlphaFoldDB" id="A0A6A5S552"/>
<dbReference type="PROSITE" id="PS50297">
    <property type="entry name" value="ANK_REP_REGION"/>
    <property type="match status" value="1"/>
</dbReference>
<gene>
    <name evidence="4" type="ORF">EJ02DRAFT_428612</name>
</gene>
<proteinExistence type="predicted"/>
<dbReference type="EMBL" id="ML976294">
    <property type="protein sequence ID" value="KAF1935252.1"/>
    <property type="molecule type" value="Genomic_DNA"/>
</dbReference>
<dbReference type="PROSITE" id="PS50088">
    <property type="entry name" value="ANK_REPEAT"/>
    <property type="match status" value="1"/>
</dbReference>
<evidence type="ECO:0000256" key="2">
    <source>
        <dbReference type="ARBA" id="ARBA00023043"/>
    </source>
</evidence>
<name>A0A6A5S552_9PLEO</name>
<organism evidence="4 5">
    <name type="scientific">Clathrospora elynae</name>
    <dbReference type="NCBI Taxonomy" id="706981"/>
    <lineage>
        <taxon>Eukaryota</taxon>
        <taxon>Fungi</taxon>
        <taxon>Dikarya</taxon>
        <taxon>Ascomycota</taxon>
        <taxon>Pezizomycotina</taxon>
        <taxon>Dothideomycetes</taxon>
        <taxon>Pleosporomycetidae</taxon>
        <taxon>Pleosporales</taxon>
        <taxon>Diademaceae</taxon>
        <taxon>Clathrospora</taxon>
    </lineage>
</organism>
<feature type="repeat" description="ANK" evidence="3">
    <location>
        <begin position="329"/>
        <end position="361"/>
    </location>
</feature>
<keyword evidence="2 3" id="KW-0040">ANK repeat</keyword>
<dbReference type="PANTHER" id="PTHR24198">
    <property type="entry name" value="ANKYRIN REPEAT AND PROTEIN KINASE DOMAIN-CONTAINING PROTEIN"/>
    <property type="match status" value="1"/>
</dbReference>
<evidence type="ECO:0000313" key="5">
    <source>
        <dbReference type="Proteomes" id="UP000800038"/>
    </source>
</evidence>
<reference evidence="4" key="1">
    <citation type="journal article" date="2020" name="Stud. Mycol.">
        <title>101 Dothideomycetes genomes: a test case for predicting lifestyles and emergence of pathogens.</title>
        <authorList>
            <person name="Haridas S."/>
            <person name="Albert R."/>
            <person name="Binder M."/>
            <person name="Bloem J."/>
            <person name="Labutti K."/>
            <person name="Salamov A."/>
            <person name="Andreopoulos B."/>
            <person name="Baker S."/>
            <person name="Barry K."/>
            <person name="Bills G."/>
            <person name="Bluhm B."/>
            <person name="Cannon C."/>
            <person name="Castanera R."/>
            <person name="Culley D."/>
            <person name="Daum C."/>
            <person name="Ezra D."/>
            <person name="Gonzalez J."/>
            <person name="Henrissat B."/>
            <person name="Kuo A."/>
            <person name="Liang C."/>
            <person name="Lipzen A."/>
            <person name="Lutzoni F."/>
            <person name="Magnuson J."/>
            <person name="Mondo S."/>
            <person name="Nolan M."/>
            <person name="Ohm R."/>
            <person name="Pangilinan J."/>
            <person name="Park H.-J."/>
            <person name="Ramirez L."/>
            <person name="Alfaro M."/>
            <person name="Sun H."/>
            <person name="Tritt A."/>
            <person name="Yoshinaga Y."/>
            <person name="Zwiers L.-H."/>
            <person name="Turgeon B."/>
            <person name="Goodwin S."/>
            <person name="Spatafora J."/>
            <person name="Crous P."/>
            <person name="Grigoriev I."/>
        </authorList>
    </citation>
    <scope>NUCLEOTIDE SEQUENCE</scope>
    <source>
        <strain evidence="4">CBS 161.51</strain>
    </source>
</reference>
<accession>A0A6A5S552</accession>
<dbReference type="OrthoDB" id="366390at2759"/>
<protein>
    <submittedName>
        <fullName evidence="4">Ankyrin</fullName>
    </submittedName>
</protein>
<dbReference type="SUPFAM" id="SSF48403">
    <property type="entry name" value="Ankyrin repeat"/>
    <property type="match status" value="1"/>
</dbReference>
<dbReference type="Gene3D" id="1.25.40.20">
    <property type="entry name" value="Ankyrin repeat-containing domain"/>
    <property type="match status" value="1"/>
</dbReference>